<dbReference type="AlphaFoldDB" id="A0A1G5SIV7"/>
<evidence type="ECO:0000313" key="2">
    <source>
        <dbReference type="Proteomes" id="UP000198729"/>
    </source>
</evidence>
<proteinExistence type="predicted"/>
<sequence length="38" mass="4311">MVALLEVLQPRELIMKNGIADEIKCILHIDALNFMLSD</sequence>
<dbReference type="Proteomes" id="UP000198729">
    <property type="component" value="Unassembled WGS sequence"/>
</dbReference>
<protein>
    <submittedName>
        <fullName evidence="1">Uncharacterized protein</fullName>
    </submittedName>
</protein>
<organism evidence="1 2">
    <name type="scientific">Nitrosomonas mobilis</name>
    <dbReference type="NCBI Taxonomy" id="51642"/>
    <lineage>
        <taxon>Bacteria</taxon>
        <taxon>Pseudomonadati</taxon>
        <taxon>Pseudomonadota</taxon>
        <taxon>Betaproteobacteria</taxon>
        <taxon>Nitrosomonadales</taxon>
        <taxon>Nitrosomonadaceae</taxon>
        <taxon>Nitrosomonas</taxon>
    </lineage>
</organism>
<gene>
    <name evidence="1" type="ORF">NSMM_880028</name>
</gene>
<accession>A0A1G5SIV7</accession>
<reference evidence="1 2" key="1">
    <citation type="submission" date="2016-10" db="EMBL/GenBank/DDBJ databases">
        <authorList>
            <person name="de Groot N.N."/>
        </authorList>
    </citation>
    <scope>NUCLEOTIDE SEQUENCE [LARGE SCALE GENOMIC DNA]</scope>
    <source>
        <strain evidence="1">1</strain>
    </source>
</reference>
<dbReference type="EMBL" id="FMWO01000100">
    <property type="protein sequence ID" value="SCZ87022.1"/>
    <property type="molecule type" value="Genomic_DNA"/>
</dbReference>
<evidence type="ECO:0000313" key="1">
    <source>
        <dbReference type="EMBL" id="SCZ87022.1"/>
    </source>
</evidence>
<keyword evidence="2" id="KW-1185">Reference proteome</keyword>
<name>A0A1G5SIV7_9PROT</name>